<name>A0ABN1N6H8_9PSEU</name>
<organism evidence="2 3">
    <name type="scientific">Pseudonocardia zijingensis</name>
    <dbReference type="NCBI Taxonomy" id="153376"/>
    <lineage>
        <taxon>Bacteria</taxon>
        <taxon>Bacillati</taxon>
        <taxon>Actinomycetota</taxon>
        <taxon>Actinomycetes</taxon>
        <taxon>Pseudonocardiales</taxon>
        <taxon>Pseudonocardiaceae</taxon>
        <taxon>Pseudonocardia</taxon>
    </lineage>
</organism>
<dbReference type="InterPro" id="IPR000073">
    <property type="entry name" value="AB_hydrolase_1"/>
</dbReference>
<dbReference type="PRINTS" id="PR00111">
    <property type="entry name" value="ABHYDROLASE"/>
</dbReference>
<dbReference type="RefSeq" id="WP_343944073.1">
    <property type="nucleotide sequence ID" value="NZ_BAAAHP010000157.1"/>
</dbReference>
<dbReference type="InterPro" id="IPR029058">
    <property type="entry name" value="AB_hydrolase_fold"/>
</dbReference>
<dbReference type="Pfam" id="PF12697">
    <property type="entry name" value="Abhydrolase_6"/>
    <property type="match status" value="1"/>
</dbReference>
<sequence length="275" mass="29171">MRTIALERTVLAYEDVGPDRGVPLLLVHGHPFDRSMWEPQLRRFGADRRVIVPDLRGYGASGGAVPDWAAFTDDLAALLDGLRVPRAVVVGLSMGGQIALELWARHPARVAGLLLADTTAAGETAESRDARIAQAQRLLREGMDPYAVESLYLMVALDAPPAVTEHVLTMMRSTDPGGAAAAQRARAHRPDRRADLAAVAVPTVVVVGSEDTFTPVADARAIADGVPGAELVVVDGAAHMPNLERPEAFDAALQRLLDRVGYAVGDLSEVDGATP</sequence>
<protein>
    <submittedName>
        <fullName evidence="2">Alpha/beta fold hydrolase</fullName>
    </submittedName>
</protein>
<evidence type="ECO:0000313" key="3">
    <source>
        <dbReference type="Proteomes" id="UP001499967"/>
    </source>
</evidence>
<proteinExistence type="predicted"/>
<evidence type="ECO:0000313" key="2">
    <source>
        <dbReference type="EMBL" id="GAA0895344.1"/>
    </source>
</evidence>
<comment type="caution">
    <text evidence="2">The sequence shown here is derived from an EMBL/GenBank/DDBJ whole genome shotgun (WGS) entry which is preliminary data.</text>
</comment>
<dbReference type="Proteomes" id="UP001499967">
    <property type="component" value="Unassembled WGS sequence"/>
</dbReference>
<evidence type="ECO:0000259" key="1">
    <source>
        <dbReference type="Pfam" id="PF12697"/>
    </source>
</evidence>
<gene>
    <name evidence="2" type="ORF">GCM10009559_50800</name>
</gene>
<dbReference type="Gene3D" id="3.40.50.1820">
    <property type="entry name" value="alpha/beta hydrolase"/>
    <property type="match status" value="1"/>
</dbReference>
<dbReference type="GO" id="GO:0016787">
    <property type="term" value="F:hydrolase activity"/>
    <property type="evidence" value="ECO:0007669"/>
    <property type="project" value="UniProtKB-KW"/>
</dbReference>
<dbReference type="PANTHER" id="PTHR43433:SF4">
    <property type="entry name" value="NON-HEME CHLOROPEROXIDASE-RELATED"/>
    <property type="match status" value="1"/>
</dbReference>
<reference evidence="2 3" key="1">
    <citation type="journal article" date="2019" name="Int. J. Syst. Evol. Microbiol.">
        <title>The Global Catalogue of Microorganisms (GCM) 10K type strain sequencing project: providing services to taxonomists for standard genome sequencing and annotation.</title>
        <authorList>
            <consortium name="The Broad Institute Genomics Platform"/>
            <consortium name="The Broad Institute Genome Sequencing Center for Infectious Disease"/>
            <person name="Wu L."/>
            <person name="Ma J."/>
        </authorList>
    </citation>
    <scope>NUCLEOTIDE SEQUENCE [LARGE SCALE GENOMIC DNA]</scope>
    <source>
        <strain evidence="2 3">JCM 11117</strain>
    </source>
</reference>
<keyword evidence="2" id="KW-0378">Hydrolase</keyword>
<accession>A0ABN1N6H8</accession>
<dbReference type="InterPro" id="IPR050471">
    <property type="entry name" value="AB_hydrolase"/>
</dbReference>
<keyword evidence="3" id="KW-1185">Reference proteome</keyword>
<dbReference type="SUPFAM" id="SSF53474">
    <property type="entry name" value="alpha/beta-Hydrolases"/>
    <property type="match status" value="1"/>
</dbReference>
<dbReference type="EMBL" id="BAAAHP010000157">
    <property type="protein sequence ID" value="GAA0895344.1"/>
    <property type="molecule type" value="Genomic_DNA"/>
</dbReference>
<feature type="domain" description="AB hydrolase-1" evidence="1">
    <location>
        <begin position="24"/>
        <end position="251"/>
    </location>
</feature>
<dbReference type="PANTHER" id="PTHR43433">
    <property type="entry name" value="HYDROLASE, ALPHA/BETA FOLD FAMILY PROTEIN"/>
    <property type="match status" value="1"/>
</dbReference>